<reference evidence="3" key="1">
    <citation type="journal article" date="2014" name="Science">
        <title>Ancient hybridizations among the ancestral genomes of bread wheat.</title>
        <authorList>
            <consortium name="International Wheat Genome Sequencing Consortium,"/>
            <person name="Marcussen T."/>
            <person name="Sandve S.R."/>
            <person name="Heier L."/>
            <person name="Spannagl M."/>
            <person name="Pfeifer M."/>
            <person name="Jakobsen K.S."/>
            <person name="Wulff B.B."/>
            <person name="Steuernagel B."/>
            <person name="Mayer K.F."/>
            <person name="Olsen O.A."/>
        </authorList>
    </citation>
    <scope>NUCLEOTIDE SEQUENCE [LARGE SCALE GENOMIC DNA]</scope>
    <source>
        <strain evidence="3">cv. AL8/78</strain>
    </source>
</reference>
<dbReference type="Pfam" id="PF14368">
    <property type="entry name" value="LTP_2"/>
    <property type="match status" value="1"/>
</dbReference>
<dbReference type="EnsemblPlants" id="AET7Gv21126100.1">
    <property type="protein sequence ID" value="AET7Gv21126100.1"/>
    <property type="gene ID" value="AET7Gv21126100"/>
</dbReference>
<reference evidence="3" key="2">
    <citation type="journal article" date="2017" name="Nat. Plants">
        <title>The Aegilops tauschii genome reveals multiple impacts of transposons.</title>
        <authorList>
            <person name="Zhao G."/>
            <person name="Zou C."/>
            <person name="Li K."/>
            <person name="Wang K."/>
            <person name="Li T."/>
            <person name="Gao L."/>
            <person name="Zhang X."/>
            <person name="Wang H."/>
            <person name="Yang Z."/>
            <person name="Liu X."/>
            <person name="Jiang W."/>
            <person name="Mao L."/>
            <person name="Kong X."/>
            <person name="Jiao Y."/>
            <person name="Jia J."/>
        </authorList>
    </citation>
    <scope>NUCLEOTIDE SEQUENCE [LARGE SCALE GENOMIC DNA]</scope>
    <source>
        <strain evidence="3">cv. AL8/78</strain>
    </source>
</reference>
<evidence type="ECO:0000313" key="3">
    <source>
        <dbReference type="Proteomes" id="UP000015105"/>
    </source>
</evidence>
<organism evidence="2 3">
    <name type="scientific">Aegilops tauschii subsp. strangulata</name>
    <name type="common">Goatgrass</name>
    <dbReference type="NCBI Taxonomy" id="200361"/>
    <lineage>
        <taxon>Eukaryota</taxon>
        <taxon>Viridiplantae</taxon>
        <taxon>Streptophyta</taxon>
        <taxon>Embryophyta</taxon>
        <taxon>Tracheophyta</taxon>
        <taxon>Spermatophyta</taxon>
        <taxon>Magnoliopsida</taxon>
        <taxon>Liliopsida</taxon>
        <taxon>Poales</taxon>
        <taxon>Poaceae</taxon>
        <taxon>BOP clade</taxon>
        <taxon>Pooideae</taxon>
        <taxon>Triticodae</taxon>
        <taxon>Triticeae</taxon>
        <taxon>Triticinae</taxon>
        <taxon>Aegilops</taxon>
    </lineage>
</organism>
<name>A0A453SWJ6_AEGTS</name>
<dbReference type="InterPro" id="IPR016140">
    <property type="entry name" value="Bifunc_inhib/LTP/seed_store"/>
</dbReference>
<dbReference type="Proteomes" id="UP000015105">
    <property type="component" value="Chromosome 7D"/>
</dbReference>
<reference evidence="2" key="4">
    <citation type="submission" date="2019-03" db="UniProtKB">
        <authorList>
            <consortium name="EnsemblPlants"/>
        </authorList>
    </citation>
    <scope>IDENTIFICATION</scope>
</reference>
<dbReference type="Gramene" id="AET7Gv21126100.1">
    <property type="protein sequence ID" value="AET7Gv21126100.1"/>
    <property type="gene ID" value="AET7Gv21126100"/>
</dbReference>
<keyword evidence="3" id="KW-1185">Reference proteome</keyword>
<accession>A0A453SWJ6</accession>
<dbReference type="PANTHER" id="PTHR33286">
    <property type="entry name" value="BIFUNCTIONAL INHIBITOR/LIPID-TRANSFER PROTEIN/SEED STORAGE 2S ALBUMIN SUPERFAMILY PROTEIN"/>
    <property type="match status" value="1"/>
</dbReference>
<proteinExistence type="predicted"/>
<protein>
    <recommendedName>
        <fullName evidence="1">Bifunctional inhibitor/plant lipid transfer protein/seed storage helical domain-containing protein</fullName>
    </recommendedName>
</protein>
<reference evidence="2" key="3">
    <citation type="journal article" date="2017" name="Nature">
        <title>Genome sequence of the progenitor of the wheat D genome Aegilops tauschii.</title>
        <authorList>
            <person name="Luo M.C."/>
            <person name="Gu Y.Q."/>
            <person name="Puiu D."/>
            <person name="Wang H."/>
            <person name="Twardziok S.O."/>
            <person name="Deal K.R."/>
            <person name="Huo N."/>
            <person name="Zhu T."/>
            <person name="Wang L."/>
            <person name="Wang Y."/>
            <person name="McGuire P.E."/>
            <person name="Liu S."/>
            <person name="Long H."/>
            <person name="Ramasamy R.K."/>
            <person name="Rodriguez J.C."/>
            <person name="Van S.L."/>
            <person name="Yuan L."/>
            <person name="Wang Z."/>
            <person name="Xia Z."/>
            <person name="Xiao L."/>
            <person name="Anderson O.D."/>
            <person name="Ouyang S."/>
            <person name="Liang Y."/>
            <person name="Zimin A.V."/>
            <person name="Pertea G."/>
            <person name="Qi P."/>
            <person name="Bennetzen J.L."/>
            <person name="Dai X."/>
            <person name="Dawson M.W."/>
            <person name="Muller H.G."/>
            <person name="Kugler K."/>
            <person name="Rivarola-Duarte L."/>
            <person name="Spannagl M."/>
            <person name="Mayer K.F.X."/>
            <person name="Lu F.H."/>
            <person name="Bevan M.W."/>
            <person name="Leroy P."/>
            <person name="Li P."/>
            <person name="You F.M."/>
            <person name="Sun Q."/>
            <person name="Liu Z."/>
            <person name="Lyons E."/>
            <person name="Wicker T."/>
            <person name="Salzberg S.L."/>
            <person name="Devos K.M."/>
            <person name="Dvorak J."/>
        </authorList>
    </citation>
    <scope>NUCLEOTIDE SEQUENCE [LARGE SCALE GENOMIC DNA]</scope>
    <source>
        <strain evidence="2">cv. AL8/78</strain>
    </source>
</reference>
<feature type="domain" description="Bifunctional inhibitor/plant lipid transfer protein/seed storage helical" evidence="1">
    <location>
        <begin position="40"/>
        <end position="127"/>
    </location>
</feature>
<sequence>PSGVELLHKTHTDNTISHKKMTSVKAIGVLCFLVFVALSSYPHRAQADHCAADKSKVMRECWRNIGKNVGEHPLLHGSVCCQVIRAATDIHCVCDKFTTDELARISLAKFAMATHVCGNGLRAHTHCAGYTVPVITLPAPPPPGST</sequence>
<dbReference type="PANTHER" id="PTHR33286:SF16">
    <property type="entry name" value="BIFUNCTIONAL INHIBITOR_PLANT LIPID TRANSFER PROTEIN_SEED STORAGE HELICAL DOMAIN-CONTAINING PROTEIN"/>
    <property type="match status" value="1"/>
</dbReference>
<evidence type="ECO:0000313" key="2">
    <source>
        <dbReference type="EnsemblPlants" id="AET7Gv21126100.1"/>
    </source>
</evidence>
<evidence type="ECO:0000259" key="1">
    <source>
        <dbReference type="Pfam" id="PF14368"/>
    </source>
</evidence>
<reference evidence="2" key="5">
    <citation type="journal article" date="2021" name="G3 (Bethesda)">
        <title>Aegilops tauschii genome assembly Aet v5.0 features greater sequence contiguity and improved annotation.</title>
        <authorList>
            <person name="Wang L."/>
            <person name="Zhu T."/>
            <person name="Rodriguez J.C."/>
            <person name="Deal K.R."/>
            <person name="Dubcovsky J."/>
            <person name="McGuire P.E."/>
            <person name="Lux T."/>
            <person name="Spannagl M."/>
            <person name="Mayer K.F.X."/>
            <person name="Baldrich P."/>
            <person name="Meyers B.C."/>
            <person name="Huo N."/>
            <person name="Gu Y.Q."/>
            <person name="Zhou H."/>
            <person name="Devos K.M."/>
            <person name="Bennetzen J.L."/>
            <person name="Unver T."/>
            <person name="Budak H."/>
            <person name="Gulick P.J."/>
            <person name="Galiba G."/>
            <person name="Kalapos B."/>
            <person name="Nelson D.R."/>
            <person name="Li P."/>
            <person name="You F.M."/>
            <person name="Luo M.C."/>
            <person name="Dvorak J."/>
        </authorList>
    </citation>
    <scope>NUCLEOTIDE SEQUENCE [LARGE SCALE GENOMIC DNA]</scope>
    <source>
        <strain evidence="2">cv. AL8/78</strain>
    </source>
</reference>
<dbReference type="AlphaFoldDB" id="A0A453SWJ6"/>